<evidence type="ECO:0000256" key="4">
    <source>
        <dbReference type="ARBA" id="ARBA00022759"/>
    </source>
</evidence>
<dbReference type="Gene3D" id="3.30.920.30">
    <property type="entry name" value="Hypothetical protein"/>
    <property type="match status" value="1"/>
</dbReference>
<protein>
    <recommendedName>
        <fullName evidence="10">Addiction module toxin, HicA family</fullName>
    </recommendedName>
</protein>
<dbReference type="Pfam" id="PF07927">
    <property type="entry name" value="HicA_toxin"/>
    <property type="match status" value="1"/>
</dbReference>
<keyword evidence="6" id="KW-0694">RNA-binding</keyword>
<dbReference type="AlphaFoldDB" id="A0A1G2KJK0"/>
<dbReference type="InterPro" id="IPR012933">
    <property type="entry name" value="HicA_mRNA_interferase"/>
</dbReference>
<organism evidence="8 9">
    <name type="scientific">Candidatus Sungbacteria bacterium RIFCSPHIGHO2_02_FULL_47_11</name>
    <dbReference type="NCBI Taxonomy" id="1802270"/>
    <lineage>
        <taxon>Bacteria</taxon>
        <taxon>Candidatus Sungiibacteriota</taxon>
    </lineage>
</organism>
<evidence type="ECO:0000256" key="7">
    <source>
        <dbReference type="ARBA" id="ARBA00023016"/>
    </source>
</evidence>
<keyword evidence="3" id="KW-0540">Nuclease</keyword>
<comment type="caution">
    <text evidence="8">The sequence shown here is derived from an EMBL/GenBank/DDBJ whole genome shotgun (WGS) entry which is preliminary data.</text>
</comment>
<evidence type="ECO:0000313" key="9">
    <source>
        <dbReference type="Proteomes" id="UP000179023"/>
    </source>
</evidence>
<keyword evidence="4" id="KW-0255">Endonuclease</keyword>
<keyword evidence="2" id="KW-1277">Toxin-antitoxin system</keyword>
<dbReference type="InterPro" id="IPR038570">
    <property type="entry name" value="HicA_sf"/>
</dbReference>
<dbReference type="EMBL" id="MHQI01000062">
    <property type="protein sequence ID" value="OGZ98568.1"/>
    <property type="molecule type" value="Genomic_DNA"/>
</dbReference>
<sequence length="70" mass="8164">MSKLYSSRHIVRVLERQGFIFIDQRGSYAKYRKVGMRTFTVIVPAKRKEVPRGTLRSILRQSGLCEGDFE</sequence>
<evidence type="ECO:0000256" key="1">
    <source>
        <dbReference type="ARBA" id="ARBA00006620"/>
    </source>
</evidence>
<reference evidence="8 9" key="1">
    <citation type="journal article" date="2016" name="Nat. Commun.">
        <title>Thousands of microbial genomes shed light on interconnected biogeochemical processes in an aquifer system.</title>
        <authorList>
            <person name="Anantharaman K."/>
            <person name="Brown C.T."/>
            <person name="Hug L.A."/>
            <person name="Sharon I."/>
            <person name="Castelle C.J."/>
            <person name="Probst A.J."/>
            <person name="Thomas B.C."/>
            <person name="Singh A."/>
            <person name="Wilkins M.J."/>
            <person name="Karaoz U."/>
            <person name="Brodie E.L."/>
            <person name="Williams K.H."/>
            <person name="Hubbard S.S."/>
            <person name="Banfield J.F."/>
        </authorList>
    </citation>
    <scope>NUCLEOTIDE SEQUENCE [LARGE SCALE GENOMIC DNA]</scope>
</reference>
<dbReference type="Proteomes" id="UP000179023">
    <property type="component" value="Unassembled WGS sequence"/>
</dbReference>
<evidence type="ECO:0000256" key="2">
    <source>
        <dbReference type="ARBA" id="ARBA00022649"/>
    </source>
</evidence>
<gene>
    <name evidence="8" type="ORF">A3C07_03870</name>
</gene>
<dbReference type="SUPFAM" id="SSF54786">
    <property type="entry name" value="YcfA/nrd intein domain"/>
    <property type="match status" value="1"/>
</dbReference>
<dbReference type="GO" id="GO:0016787">
    <property type="term" value="F:hydrolase activity"/>
    <property type="evidence" value="ECO:0007669"/>
    <property type="project" value="UniProtKB-KW"/>
</dbReference>
<evidence type="ECO:0000256" key="6">
    <source>
        <dbReference type="ARBA" id="ARBA00022884"/>
    </source>
</evidence>
<proteinExistence type="inferred from homology"/>
<name>A0A1G2KJK0_9BACT</name>
<dbReference type="STRING" id="1802270.A3C07_03870"/>
<keyword evidence="7" id="KW-0346">Stress response</keyword>
<evidence type="ECO:0000256" key="3">
    <source>
        <dbReference type="ARBA" id="ARBA00022722"/>
    </source>
</evidence>
<evidence type="ECO:0000313" key="8">
    <source>
        <dbReference type="EMBL" id="OGZ98568.1"/>
    </source>
</evidence>
<keyword evidence="5" id="KW-0378">Hydrolase</keyword>
<dbReference type="GO" id="GO:0004519">
    <property type="term" value="F:endonuclease activity"/>
    <property type="evidence" value="ECO:0007669"/>
    <property type="project" value="UniProtKB-KW"/>
</dbReference>
<evidence type="ECO:0000256" key="5">
    <source>
        <dbReference type="ARBA" id="ARBA00022801"/>
    </source>
</evidence>
<evidence type="ECO:0008006" key="10">
    <source>
        <dbReference type="Google" id="ProtNLM"/>
    </source>
</evidence>
<accession>A0A1G2KJK0</accession>
<comment type="similarity">
    <text evidence="1">Belongs to the HicA mRNA interferase family.</text>
</comment>
<dbReference type="GO" id="GO:0003729">
    <property type="term" value="F:mRNA binding"/>
    <property type="evidence" value="ECO:0007669"/>
    <property type="project" value="InterPro"/>
</dbReference>